<dbReference type="EMBL" id="MGEP01000024">
    <property type="protein sequence ID" value="OGL87277.1"/>
    <property type="molecule type" value="Genomic_DNA"/>
</dbReference>
<keyword evidence="2" id="KW-0472">Membrane</keyword>
<reference evidence="3 4" key="1">
    <citation type="journal article" date="2016" name="Nat. Commun.">
        <title>Thousands of microbial genomes shed light on interconnected biogeochemical processes in an aquifer system.</title>
        <authorList>
            <person name="Anantharaman K."/>
            <person name="Brown C.T."/>
            <person name="Hug L.A."/>
            <person name="Sharon I."/>
            <person name="Castelle C.J."/>
            <person name="Probst A.J."/>
            <person name="Thomas B.C."/>
            <person name="Singh A."/>
            <person name="Wilkins M.J."/>
            <person name="Karaoz U."/>
            <person name="Brodie E.L."/>
            <person name="Williams K.H."/>
            <person name="Hubbard S.S."/>
            <person name="Banfield J.F."/>
        </authorList>
    </citation>
    <scope>NUCLEOTIDE SEQUENCE [LARGE SCALE GENOMIC DNA]</scope>
</reference>
<feature type="compositionally biased region" description="Basic and acidic residues" evidence="1">
    <location>
        <begin position="249"/>
        <end position="261"/>
    </location>
</feature>
<gene>
    <name evidence="3" type="ORF">A3I40_02270</name>
</gene>
<evidence type="ECO:0000256" key="2">
    <source>
        <dbReference type="SAM" id="Phobius"/>
    </source>
</evidence>
<evidence type="ECO:0000256" key="1">
    <source>
        <dbReference type="SAM" id="MobiDB-lite"/>
    </source>
</evidence>
<keyword evidence="2" id="KW-0812">Transmembrane</keyword>
<organism evidence="3 4">
    <name type="scientific">Candidatus Uhrbacteria bacterium RIFCSPLOWO2_02_FULL_48_12</name>
    <dbReference type="NCBI Taxonomy" id="1802407"/>
    <lineage>
        <taxon>Bacteria</taxon>
        <taxon>Candidatus Uhriibacteriota</taxon>
    </lineage>
</organism>
<evidence type="ECO:0000313" key="4">
    <source>
        <dbReference type="Proteomes" id="UP000178723"/>
    </source>
</evidence>
<protein>
    <recommendedName>
        <fullName evidence="5">Histidine kinase N-terminal 7TM region domain-containing protein</fullName>
    </recommendedName>
</protein>
<feature type="transmembrane region" description="Helical" evidence="2">
    <location>
        <begin position="142"/>
        <end position="170"/>
    </location>
</feature>
<feature type="transmembrane region" description="Helical" evidence="2">
    <location>
        <begin position="103"/>
        <end position="122"/>
    </location>
</feature>
<comment type="caution">
    <text evidence="3">The sequence shown here is derived from an EMBL/GenBank/DDBJ whole genome shotgun (WGS) entry which is preliminary data.</text>
</comment>
<dbReference type="Proteomes" id="UP000178723">
    <property type="component" value="Unassembled WGS sequence"/>
</dbReference>
<accession>A0A1F7VB90</accession>
<feature type="region of interest" description="Disordered" evidence="1">
    <location>
        <begin position="232"/>
        <end position="261"/>
    </location>
</feature>
<feature type="transmembrane region" description="Helical" evidence="2">
    <location>
        <begin position="6"/>
        <end position="27"/>
    </location>
</feature>
<feature type="transmembrane region" description="Helical" evidence="2">
    <location>
        <begin position="182"/>
        <end position="201"/>
    </location>
</feature>
<evidence type="ECO:0000313" key="3">
    <source>
        <dbReference type="EMBL" id="OGL87277.1"/>
    </source>
</evidence>
<dbReference type="STRING" id="1802407.A3I40_02270"/>
<dbReference type="AlphaFoldDB" id="A0A1F7VB90"/>
<feature type="transmembrane region" description="Helical" evidence="2">
    <location>
        <begin position="79"/>
        <end position="96"/>
    </location>
</feature>
<feature type="transmembrane region" description="Helical" evidence="2">
    <location>
        <begin position="207"/>
        <end position="225"/>
    </location>
</feature>
<evidence type="ECO:0008006" key="5">
    <source>
        <dbReference type="Google" id="ProtNLM"/>
    </source>
</evidence>
<keyword evidence="2" id="KW-1133">Transmembrane helix</keyword>
<feature type="transmembrane region" description="Helical" evidence="2">
    <location>
        <begin position="39"/>
        <end position="59"/>
    </location>
</feature>
<sequence length="261" mass="28470">MIPIIAIANLTNGIISALLAARLYARYKKSMPSGQRSEGVRYFIAFYTCIAIMWLLYATPGLVVSDLYLIMILQSLGDVLVYVGSIIAVQIAFLALNRRGAGMIVSIGLATTALVYILGRVLNPHSHIVSEVAPYIYWHADIPGWLAIMTGLAAAVSSVIFITTFVMLSWRARDNADVFRRSMSLASGMLLLFAASLIFFVFSTGGFIPAMTASLLGIAGLLITLRGIPHRNEPSDSNTPADLIPTKTPQEKRSERVNRFN</sequence>
<name>A0A1F7VB90_9BACT</name>
<proteinExistence type="predicted"/>